<evidence type="ECO:0000256" key="1">
    <source>
        <dbReference type="ARBA" id="ARBA00022602"/>
    </source>
</evidence>
<keyword evidence="4 5" id="KW-0808">Transferase</keyword>
<feature type="binding site" evidence="5">
    <location>
        <begin position="10"/>
        <end position="12"/>
    </location>
    <ligand>
        <name>FMN</name>
        <dbReference type="ChEBI" id="CHEBI:58210"/>
    </ligand>
</feature>
<feature type="binding site" evidence="5">
    <location>
        <position position="169"/>
    </location>
    <ligand>
        <name>dimethylallyl phosphate</name>
        <dbReference type="ChEBI" id="CHEBI:88052"/>
    </ligand>
</feature>
<dbReference type="PANTHER" id="PTHR43374">
    <property type="entry name" value="FLAVIN PRENYLTRANSFERASE"/>
    <property type="match status" value="1"/>
</dbReference>
<organism evidence="7 8">
    <name type="scientific">Shinella lacus</name>
    <dbReference type="NCBI Taxonomy" id="2654216"/>
    <lineage>
        <taxon>Bacteria</taxon>
        <taxon>Pseudomonadati</taxon>
        <taxon>Pseudomonadota</taxon>
        <taxon>Alphaproteobacteria</taxon>
        <taxon>Hyphomicrobiales</taxon>
        <taxon>Rhizobiaceae</taxon>
        <taxon>Shinella</taxon>
    </lineage>
</organism>
<dbReference type="RefSeq" id="WP_256120144.1">
    <property type="nucleotide sequence ID" value="NZ_WHSB02000013.1"/>
</dbReference>
<proteinExistence type="inferred from homology"/>
<keyword evidence="3 5" id="KW-0288">FMN</keyword>
<dbReference type="SUPFAM" id="SSF52507">
    <property type="entry name" value="Homo-oligomeric flavin-containing Cys decarboxylases, HFCD"/>
    <property type="match status" value="1"/>
</dbReference>
<evidence type="ECO:0000313" key="8">
    <source>
        <dbReference type="Proteomes" id="UP000996601"/>
    </source>
</evidence>
<comment type="caution">
    <text evidence="7">The sequence shown here is derived from an EMBL/GenBank/DDBJ whole genome shotgun (WGS) entry which is preliminary data.</text>
</comment>
<sequence>MRRLIVAITGASGVIYGIRALEMLREIEDIESHLILSPSAIRTIGEETDYEIDAVRALADTVHAFKDIGASLSSGSYKTEGMLVAPCSIKTLSGIANSYNDELIVRAADVCLKERRRVVLLLRETPLHAGHIRLMEQATLNGAIIMPPVPAFYHRPKTLADIIDQTVGRALDLFDIDTHRVKRWMETKEV</sequence>
<protein>
    <recommendedName>
        <fullName evidence="5">Flavin prenyltransferase UbiX</fullName>
        <ecNumber evidence="5">2.5.1.129</ecNumber>
    </recommendedName>
</protein>
<keyword evidence="2 5" id="KW-0285">Flavoprotein</keyword>
<keyword evidence="8" id="KW-1185">Reference proteome</keyword>
<dbReference type="InterPro" id="IPR003382">
    <property type="entry name" value="Flavoprotein"/>
</dbReference>
<dbReference type="InterPro" id="IPR036551">
    <property type="entry name" value="Flavin_trans-like"/>
</dbReference>
<dbReference type="Proteomes" id="UP000996601">
    <property type="component" value="Unassembled WGS sequence"/>
</dbReference>
<dbReference type="InterPro" id="IPR004507">
    <property type="entry name" value="UbiX-like"/>
</dbReference>
<gene>
    <name evidence="5" type="primary">ubiX</name>
    <name evidence="7" type="ORF">GB927_026045</name>
</gene>
<evidence type="ECO:0000256" key="3">
    <source>
        <dbReference type="ARBA" id="ARBA00022643"/>
    </source>
</evidence>
<feature type="domain" description="Flavoprotein" evidence="6">
    <location>
        <begin position="3"/>
        <end position="173"/>
    </location>
</feature>
<evidence type="ECO:0000259" key="6">
    <source>
        <dbReference type="Pfam" id="PF02441"/>
    </source>
</evidence>
<comment type="similarity">
    <text evidence="5">Belongs to the UbiX/PAD1 family.</text>
</comment>
<dbReference type="EC" id="2.5.1.129" evidence="5"/>
<feature type="binding site" evidence="5">
    <location>
        <position position="37"/>
    </location>
    <ligand>
        <name>FMN</name>
        <dbReference type="ChEBI" id="CHEBI:58210"/>
    </ligand>
</feature>
<evidence type="ECO:0000256" key="5">
    <source>
        <dbReference type="HAMAP-Rule" id="MF_01984"/>
    </source>
</evidence>
<dbReference type="Pfam" id="PF02441">
    <property type="entry name" value="Flavoprotein"/>
    <property type="match status" value="1"/>
</dbReference>
<feature type="binding site" evidence="5">
    <location>
        <begin position="88"/>
        <end position="91"/>
    </location>
    <ligand>
        <name>FMN</name>
        <dbReference type="ChEBI" id="CHEBI:58210"/>
    </ligand>
</feature>
<name>A0ABT1REC7_9HYPH</name>
<keyword evidence="1 5" id="KW-0637">Prenyltransferase</keyword>
<dbReference type="PANTHER" id="PTHR43374:SF1">
    <property type="entry name" value="FLAVIN PRENYLTRANSFERASE PAD1, MITOCHONDRIAL"/>
    <property type="match status" value="1"/>
</dbReference>
<dbReference type="HAMAP" id="MF_01984">
    <property type="entry name" value="ubiX_pad"/>
    <property type="match status" value="1"/>
</dbReference>
<comment type="caution">
    <text evidence="5">Lacks conserved residue(s) required for the propagation of feature annotation.</text>
</comment>
<comment type="catalytic activity">
    <reaction evidence="5">
        <text>dimethylallyl phosphate + FMNH2 = prenylated FMNH2 + phosphate</text>
        <dbReference type="Rhea" id="RHEA:37743"/>
        <dbReference type="ChEBI" id="CHEBI:43474"/>
        <dbReference type="ChEBI" id="CHEBI:57618"/>
        <dbReference type="ChEBI" id="CHEBI:87467"/>
        <dbReference type="ChEBI" id="CHEBI:88052"/>
        <dbReference type="EC" id="2.5.1.129"/>
    </reaction>
</comment>
<dbReference type="NCBIfam" id="NF004685">
    <property type="entry name" value="PRK06029.1"/>
    <property type="match status" value="1"/>
</dbReference>
<accession>A0ABT1REC7</accession>
<dbReference type="Gene3D" id="3.40.50.1950">
    <property type="entry name" value="Flavin prenyltransferase-like"/>
    <property type="match status" value="1"/>
</dbReference>
<evidence type="ECO:0000256" key="4">
    <source>
        <dbReference type="ARBA" id="ARBA00022679"/>
    </source>
</evidence>
<feature type="binding site" evidence="5">
    <location>
        <position position="123"/>
    </location>
    <ligand>
        <name>FMN</name>
        <dbReference type="ChEBI" id="CHEBI:58210"/>
    </ligand>
</feature>
<reference evidence="7" key="1">
    <citation type="submission" date="2021-07" db="EMBL/GenBank/DDBJ databases">
        <title>Shinella sp. nov., a novel member of the genus Shinella from water.</title>
        <authorList>
            <person name="Deng Y."/>
        </authorList>
    </citation>
    <scope>NUCLEOTIDE SEQUENCE</scope>
    <source>
        <strain evidence="7">CPCC 100929</strain>
    </source>
</reference>
<evidence type="ECO:0000313" key="7">
    <source>
        <dbReference type="EMBL" id="MCQ4633527.1"/>
    </source>
</evidence>
<evidence type="ECO:0000256" key="2">
    <source>
        <dbReference type="ARBA" id="ARBA00022630"/>
    </source>
</evidence>
<feature type="binding site" evidence="5">
    <location>
        <position position="153"/>
    </location>
    <ligand>
        <name>dimethylallyl phosphate</name>
        <dbReference type="ChEBI" id="CHEBI:88052"/>
    </ligand>
</feature>
<comment type="function">
    <text evidence="5">Flavin prenyltransferase that catalyzes the synthesis of the prenylated FMN cofactor (prenyl-FMN) for 4-hydroxy-3-polyprenylbenzoic acid decarboxylase UbiD. The prenyltransferase is metal-independent and links a dimethylallyl moiety from dimethylallyl monophosphate (DMAP) to the flavin N5 and C6 atoms of FMN.</text>
</comment>
<dbReference type="EMBL" id="WHSB02000013">
    <property type="protein sequence ID" value="MCQ4633527.1"/>
    <property type="molecule type" value="Genomic_DNA"/>
</dbReference>
<dbReference type="NCBIfam" id="TIGR00421">
    <property type="entry name" value="ubiX_pad"/>
    <property type="match status" value="1"/>
</dbReference>